<organism evidence="2 3">
    <name type="scientific">Gordonia polyisoprenivorans</name>
    <dbReference type="NCBI Taxonomy" id="84595"/>
    <lineage>
        <taxon>Bacteria</taxon>
        <taxon>Bacillati</taxon>
        <taxon>Actinomycetota</taxon>
        <taxon>Actinomycetes</taxon>
        <taxon>Mycobacteriales</taxon>
        <taxon>Gordoniaceae</taxon>
        <taxon>Gordonia</taxon>
    </lineage>
</organism>
<name>A0A846WR82_9ACTN</name>
<reference evidence="2 3" key="1">
    <citation type="submission" date="2020-04" db="EMBL/GenBank/DDBJ databases">
        <title>MicrobeNet Type strains.</title>
        <authorList>
            <person name="Nicholson A.C."/>
        </authorList>
    </citation>
    <scope>NUCLEOTIDE SEQUENCE [LARGE SCALE GENOMIC DNA]</scope>
    <source>
        <strain evidence="2 3">ATCC BAA-14</strain>
    </source>
</reference>
<sequence length="203" mass="21609">MSGAGVVTLGDSFVEGRGDLRGNLFHGWVPRFAGQLGVPASRVLNLGAHQATTTTVLDEQLGHAVRQLATHAAVVGVVVGVNDLVSDYDPRRFEHNLQTIFTRLAATRAVVFTANYPDIPARLPVPDRFRDLLRARFAEANHLLAGVAATTGTELIDLAADSAWTRAEMWSPDGLHPSPRGHADFAEQAVATVSARTGTIVAA</sequence>
<dbReference type="InterPro" id="IPR036514">
    <property type="entry name" value="SGNH_hydro_sf"/>
</dbReference>
<evidence type="ECO:0000313" key="2">
    <source>
        <dbReference type="EMBL" id="NKY03280.1"/>
    </source>
</evidence>
<gene>
    <name evidence="2" type="ORF">HGA05_17055</name>
</gene>
<feature type="domain" description="SGNH hydrolase-type esterase" evidence="1">
    <location>
        <begin position="9"/>
        <end position="183"/>
    </location>
</feature>
<dbReference type="PANTHER" id="PTHR43784">
    <property type="entry name" value="GDSL-LIKE LIPASE/ACYLHYDROLASE, PUTATIVE (AFU_ORTHOLOGUE AFUA_2G00820)-RELATED"/>
    <property type="match status" value="1"/>
</dbReference>
<evidence type="ECO:0000313" key="3">
    <source>
        <dbReference type="Proteomes" id="UP000563898"/>
    </source>
</evidence>
<dbReference type="GO" id="GO:0016787">
    <property type="term" value="F:hydrolase activity"/>
    <property type="evidence" value="ECO:0007669"/>
    <property type="project" value="UniProtKB-KW"/>
</dbReference>
<accession>A0A846WR82</accession>
<dbReference type="InterPro" id="IPR053140">
    <property type="entry name" value="GDSL_Rv0518-like"/>
</dbReference>
<dbReference type="Gene3D" id="3.40.50.1110">
    <property type="entry name" value="SGNH hydrolase"/>
    <property type="match status" value="1"/>
</dbReference>
<dbReference type="Pfam" id="PF13472">
    <property type="entry name" value="Lipase_GDSL_2"/>
    <property type="match status" value="1"/>
</dbReference>
<dbReference type="Proteomes" id="UP000563898">
    <property type="component" value="Unassembled WGS sequence"/>
</dbReference>
<dbReference type="EMBL" id="JAAXPC010000009">
    <property type="protein sequence ID" value="NKY03280.1"/>
    <property type="molecule type" value="Genomic_DNA"/>
</dbReference>
<dbReference type="InterPro" id="IPR013830">
    <property type="entry name" value="SGNH_hydro"/>
</dbReference>
<dbReference type="SUPFAM" id="SSF52266">
    <property type="entry name" value="SGNH hydrolase"/>
    <property type="match status" value="1"/>
</dbReference>
<keyword evidence="2" id="KW-0378">Hydrolase</keyword>
<evidence type="ECO:0000259" key="1">
    <source>
        <dbReference type="Pfam" id="PF13472"/>
    </source>
</evidence>
<protein>
    <submittedName>
        <fullName evidence="2">SGNH/GDSL hydrolase family protein</fullName>
    </submittedName>
</protein>
<dbReference type="AlphaFoldDB" id="A0A846WR82"/>
<proteinExistence type="predicted"/>
<dbReference type="PANTHER" id="PTHR43784:SF2">
    <property type="entry name" value="GDSL-LIKE LIPASE_ACYLHYDROLASE, PUTATIVE (AFU_ORTHOLOGUE AFUA_2G00820)-RELATED"/>
    <property type="match status" value="1"/>
</dbReference>
<comment type="caution">
    <text evidence="2">The sequence shown here is derived from an EMBL/GenBank/DDBJ whole genome shotgun (WGS) entry which is preliminary data.</text>
</comment>
<dbReference type="RefSeq" id="WP_006368354.1">
    <property type="nucleotide sequence ID" value="NZ_CP085887.1"/>
</dbReference>